<feature type="transmembrane region" description="Helical" evidence="7">
    <location>
        <begin position="98"/>
        <end position="116"/>
    </location>
</feature>
<sequence length="408" mass="45545">MINNPSFRSIWLSSATSELGGALFTACNSILIYELTGSPTALGLVWLIYYIPSFFMQLFIGPYIDRWSRKWIMISCQLIRMLLASVLVLFLFQDNFTITFIYIVQIIVGIVMPIFTPANQAILPTIIEKEKLSQANASLESVRQVMAVMGPLLSGVLVDVLEIEWILVIISIAFALSAVTLLKINENYIKMAVRKPWIVEFKEGLQSYFKHKLIVWLGIFFGFVQFGVGVTIVTTLPYITTILNQPYSAYGLFMSAFPIGYTIGALLNSKLLKIKGIGILFTALFIGGCTYISLGITPWYFIAVLTECMAGMAIAIFNIYNITLIQSSIPNHLMGKVTSVRLLIMRTMLPLGILFATVTVQFLSIRTLYFVIGSVICITSLVGYLYLNKQVKVGKKLGEVEREGQFGN</sequence>
<evidence type="ECO:0000313" key="9">
    <source>
        <dbReference type="EMBL" id="MBD7945815.1"/>
    </source>
</evidence>
<feature type="transmembrane region" description="Helical" evidence="7">
    <location>
        <begin position="368"/>
        <end position="387"/>
    </location>
</feature>
<evidence type="ECO:0000256" key="1">
    <source>
        <dbReference type="ARBA" id="ARBA00004651"/>
    </source>
</evidence>
<dbReference type="InterPro" id="IPR036259">
    <property type="entry name" value="MFS_trans_sf"/>
</dbReference>
<evidence type="ECO:0000259" key="8">
    <source>
        <dbReference type="PROSITE" id="PS50850"/>
    </source>
</evidence>
<feature type="transmembrane region" description="Helical" evidence="7">
    <location>
        <begin position="71"/>
        <end position="92"/>
    </location>
</feature>
<proteinExistence type="predicted"/>
<dbReference type="Proteomes" id="UP000640786">
    <property type="component" value="Unassembled WGS sequence"/>
</dbReference>
<dbReference type="RefSeq" id="WP_191697721.1">
    <property type="nucleotide sequence ID" value="NZ_JACSQO010000010.1"/>
</dbReference>
<dbReference type="Gene3D" id="1.20.1250.20">
    <property type="entry name" value="MFS general substrate transporter like domains"/>
    <property type="match status" value="1"/>
</dbReference>
<feature type="domain" description="Major facilitator superfamily (MFS) profile" evidence="8">
    <location>
        <begin position="1"/>
        <end position="392"/>
    </location>
</feature>
<reference evidence="9 10" key="1">
    <citation type="submission" date="2020-08" db="EMBL/GenBank/DDBJ databases">
        <title>A Genomic Blueprint of the Chicken Gut Microbiome.</title>
        <authorList>
            <person name="Gilroy R."/>
            <person name="Ravi A."/>
            <person name="Getino M."/>
            <person name="Pursley I."/>
            <person name="Horton D.L."/>
            <person name="Alikhan N.-F."/>
            <person name="Baker D."/>
            <person name="Gharbi K."/>
            <person name="Hall N."/>
            <person name="Watson M."/>
            <person name="Adriaenssens E.M."/>
            <person name="Foster-Nyarko E."/>
            <person name="Jarju S."/>
            <person name="Secka A."/>
            <person name="Antonio M."/>
            <person name="Oren A."/>
            <person name="Chaudhuri R."/>
            <person name="La Ragione R.M."/>
            <person name="Hildebrand F."/>
            <person name="Pallen M.J."/>
        </authorList>
    </citation>
    <scope>NUCLEOTIDE SEQUENCE [LARGE SCALE GENOMIC DNA]</scope>
    <source>
        <strain evidence="9 10">Sa2BUA9</strain>
    </source>
</reference>
<dbReference type="PANTHER" id="PTHR23513:SF6">
    <property type="entry name" value="MAJOR FACILITATOR SUPERFAMILY ASSOCIATED DOMAIN-CONTAINING PROTEIN"/>
    <property type="match status" value="1"/>
</dbReference>
<dbReference type="InterPro" id="IPR011701">
    <property type="entry name" value="MFS"/>
</dbReference>
<evidence type="ECO:0000256" key="4">
    <source>
        <dbReference type="ARBA" id="ARBA00022692"/>
    </source>
</evidence>
<evidence type="ECO:0000256" key="3">
    <source>
        <dbReference type="ARBA" id="ARBA00022475"/>
    </source>
</evidence>
<dbReference type="CDD" id="cd06173">
    <property type="entry name" value="MFS_MefA_like"/>
    <property type="match status" value="1"/>
</dbReference>
<evidence type="ECO:0000256" key="5">
    <source>
        <dbReference type="ARBA" id="ARBA00022989"/>
    </source>
</evidence>
<organism evidence="9 10">
    <name type="scientific">Psychrobacillus faecigallinarum</name>
    <dbReference type="NCBI Taxonomy" id="2762235"/>
    <lineage>
        <taxon>Bacteria</taxon>
        <taxon>Bacillati</taxon>
        <taxon>Bacillota</taxon>
        <taxon>Bacilli</taxon>
        <taxon>Bacillales</taxon>
        <taxon>Bacillaceae</taxon>
        <taxon>Psychrobacillus</taxon>
    </lineage>
</organism>
<evidence type="ECO:0000313" key="10">
    <source>
        <dbReference type="Proteomes" id="UP000640786"/>
    </source>
</evidence>
<keyword evidence="10" id="KW-1185">Reference proteome</keyword>
<accession>A0ABR8RDQ1</accession>
<dbReference type="PROSITE" id="PS50850">
    <property type="entry name" value="MFS"/>
    <property type="match status" value="1"/>
</dbReference>
<keyword evidence="3" id="KW-1003">Cell membrane</keyword>
<evidence type="ECO:0000256" key="6">
    <source>
        <dbReference type="ARBA" id="ARBA00023136"/>
    </source>
</evidence>
<dbReference type="InterPro" id="IPR020846">
    <property type="entry name" value="MFS_dom"/>
</dbReference>
<feature type="transmembrane region" description="Helical" evidence="7">
    <location>
        <begin position="300"/>
        <end position="322"/>
    </location>
</feature>
<keyword evidence="4 7" id="KW-0812">Transmembrane</keyword>
<comment type="caution">
    <text evidence="9">The sequence shown here is derived from an EMBL/GenBank/DDBJ whole genome shotgun (WGS) entry which is preliminary data.</text>
</comment>
<evidence type="ECO:0000256" key="2">
    <source>
        <dbReference type="ARBA" id="ARBA00022448"/>
    </source>
</evidence>
<name>A0ABR8RDQ1_9BACI</name>
<feature type="transmembrane region" description="Helical" evidence="7">
    <location>
        <begin position="343"/>
        <end position="362"/>
    </location>
</feature>
<feature type="transmembrane region" description="Helical" evidence="7">
    <location>
        <begin position="274"/>
        <end position="294"/>
    </location>
</feature>
<evidence type="ECO:0000256" key="7">
    <source>
        <dbReference type="SAM" id="Phobius"/>
    </source>
</evidence>
<feature type="transmembrane region" description="Helical" evidence="7">
    <location>
        <begin position="12"/>
        <end position="32"/>
    </location>
</feature>
<gene>
    <name evidence="9" type="ORF">H9650_17025</name>
</gene>
<dbReference type="PANTHER" id="PTHR23513">
    <property type="entry name" value="INTEGRAL MEMBRANE EFFLUX PROTEIN-RELATED"/>
    <property type="match status" value="1"/>
</dbReference>
<dbReference type="SUPFAM" id="SSF103473">
    <property type="entry name" value="MFS general substrate transporter"/>
    <property type="match status" value="1"/>
</dbReference>
<feature type="transmembrane region" description="Helical" evidence="7">
    <location>
        <begin position="163"/>
        <end position="184"/>
    </location>
</feature>
<dbReference type="Pfam" id="PF07690">
    <property type="entry name" value="MFS_1"/>
    <property type="match status" value="1"/>
</dbReference>
<feature type="transmembrane region" description="Helical" evidence="7">
    <location>
        <begin position="247"/>
        <end position="267"/>
    </location>
</feature>
<protein>
    <submittedName>
        <fullName evidence="9">MFS transporter</fullName>
    </submittedName>
</protein>
<keyword evidence="5 7" id="KW-1133">Transmembrane helix</keyword>
<feature type="transmembrane region" description="Helical" evidence="7">
    <location>
        <begin position="213"/>
        <end position="235"/>
    </location>
</feature>
<keyword evidence="6 7" id="KW-0472">Membrane</keyword>
<comment type="subcellular location">
    <subcellularLocation>
        <location evidence="1">Cell membrane</location>
        <topology evidence="1">Multi-pass membrane protein</topology>
    </subcellularLocation>
</comment>
<keyword evidence="2" id="KW-0813">Transport</keyword>
<dbReference type="EMBL" id="JACSQO010000010">
    <property type="protein sequence ID" value="MBD7945815.1"/>
    <property type="molecule type" value="Genomic_DNA"/>
</dbReference>
<feature type="transmembrane region" description="Helical" evidence="7">
    <location>
        <begin position="44"/>
        <end position="64"/>
    </location>
</feature>